<dbReference type="Gene3D" id="3.30.420.10">
    <property type="entry name" value="Ribonuclease H-like superfamily/Ribonuclease H"/>
    <property type="match status" value="1"/>
</dbReference>
<dbReference type="PANTHER" id="PTHR30231">
    <property type="entry name" value="DNA POLYMERASE III SUBUNIT EPSILON"/>
    <property type="match status" value="1"/>
</dbReference>
<dbReference type="PANTHER" id="PTHR30231:SF37">
    <property type="entry name" value="EXODEOXYRIBONUCLEASE 10"/>
    <property type="match status" value="1"/>
</dbReference>
<dbReference type="InterPro" id="IPR047296">
    <property type="entry name" value="GIY-YIG_UvrC_Cho"/>
</dbReference>
<evidence type="ECO:0000259" key="3">
    <source>
        <dbReference type="PROSITE" id="PS50164"/>
    </source>
</evidence>
<comment type="subunit">
    <text evidence="2">DNA polymerase III contains a core (composed of alpha, epsilon and theta chains) that associates with a tau subunit. This core dimerizes to form the POLIII' complex. PolIII' associates with the gamma complex (composed of gamma, delta, delta', psi and chi chains) and with the beta chain to form the complete DNA polymerase III complex.</text>
</comment>
<dbReference type="GO" id="GO:0006289">
    <property type="term" value="P:nucleotide-excision repair"/>
    <property type="evidence" value="ECO:0007669"/>
    <property type="project" value="InterPro"/>
</dbReference>
<dbReference type="InterPro" id="IPR035901">
    <property type="entry name" value="GIY-YIG_endonuc_sf"/>
</dbReference>
<dbReference type="GO" id="GO:0005829">
    <property type="term" value="C:cytosol"/>
    <property type="evidence" value="ECO:0007669"/>
    <property type="project" value="TreeGrafter"/>
</dbReference>
<keyword evidence="5" id="KW-1185">Reference proteome</keyword>
<dbReference type="SMART" id="SM00465">
    <property type="entry name" value="GIYc"/>
    <property type="match status" value="1"/>
</dbReference>
<dbReference type="GO" id="GO:0003887">
    <property type="term" value="F:DNA-directed DNA polymerase activity"/>
    <property type="evidence" value="ECO:0007669"/>
    <property type="project" value="InterPro"/>
</dbReference>
<evidence type="ECO:0000313" key="5">
    <source>
        <dbReference type="Proteomes" id="UP000219193"/>
    </source>
</evidence>
<dbReference type="GO" id="GO:0003677">
    <property type="term" value="F:DNA binding"/>
    <property type="evidence" value="ECO:0007669"/>
    <property type="project" value="InterPro"/>
</dbReference>
<dbReference type="CDD" id="cd10434">
    <property type="entry name" value="GIY-YIG_UvrC_Cho"/>
    <property type="match status" value="1"/>
</dbReference>
<name>A0A285X9E6_9FLAO</name>
<dbReference type="FunFam" id="3.30.420.10:FF:000045">
    <property type="entry name" value="3'-5' exonuclease DinG"/>
    <property type="match status" value="1"/>
</dbReference>
<dbReference type="InterPro" id="IPR012337">
    <property type="entry name" value="RNaseH-like_sf"/>
</dbReference>
<dbReference type="RefSeq" id="WP_097056833.1">
    <property type="nucleotide sequence ID" value="NZ_OCMF01000004.1"/>
</dbReference>
<accession>A0A285X9E6</accession>
<comment type="function">
    <text evidence="1">DNA polymerase III is a complex, multichain enzyme responsible for most of the replicative synthesis in bacteria. The epsilon subunit contain the editing function and is a proofreading 3'-5' exonuclease.</text>
</comment>
<dbReference type="InterPro" id="IPR036397">
    <property type="entry name" value="RNaseH_sf"/>
</dbReference>
<dbReference type="GO" id="GO:0008408">
    <property type="term" value="F:3'-5' exonuclease activity"/>
    <property type="evidence" value="ECO:0007669"/>
    <property type="project" value="TreeGrafter"/>
</dbReference>
<gene>
    <name evidence="4" type="ORF">SAMN06296241_2621</name>
</gene>
<proteinExistence type="predicted"/>
<dbReference type="Pfam" id="PF00929">
    <property type="entry name" value="RNase_T"/>
    <property type="match status" value="1"/>
</dbReference>
<dbReference type="InterPro" id="IPR013520">
    <property type="entry name" value="Ribonucl_H"/>
</dbReference>
<evidence type="ECO:0000256" key="2">
    <source>
        <dbReference type="ARBA" id="ARBA00026073"/>
    </source>
</evidence>
<evidence type="ECO:0000313" key="4">
    <source>
        <dbReference type="EMBL" id="SOC81049.1"/>
    </source>
</evidence>
<feature type="domain" description="GIY-YIG" evidence="3">
    <location>
        <begin position="201"/>
        <end position="277"/>
    </location>
</feature>
<dbReference type="InterPro" id="IPR000305">
    <property type="entry name" value="GIY-YIG_endonuc"/>
</dbReference>
<dbReference type="EMBL" id="OCMF01000004">
    <property type="protein sequence ID" value="SOC81049.1"/>
    <property type="molecule type" value="Genomic_DNA"/>
</dbReference>
<dbReference type="AlphaFoldDB" id="A0A285X9E6"/>
<dbReference type="Proteomes" id="UP000219193">
    <property type="component" value="Unassembled WGS sequence"/>
</dbReference>
<reference evidence="5" key="1">
    <citation type="submission" date="2017-09" db="EMBL/GenBank/DDBJ databases">
        <authorList>
            <person name="Varghese N."/>
            <person name="Submissions S."/>
        </authorList>
    </citation>
    <scope>NUCLEOTIDE SEQUENCE [LARGE SCALE GENOMIC DNA]</scope>
    <source>
        <strain evidence="5">CGMCC 1.12641</strain>
    </source>
</reference>
<dbReference type="SUPFAM" id="SSF82771">
    <property type="entry name" value="GIY-YIG endonuclease"/>
    <property type="match status" value="1"/>
</dbReference>
<dbReference type="NCBIfam" id="TIGR00573">
    <property type="entry name" value="dnaq"/>
    <property type="match status" value="1"/>
</dbReference>
<organism evidence="4 5">
    <name type="scientific">Salinimicrobium sediminis</name>
    <dbReference type="NCBI Taxonomy" id="1343891"/>
    <lineage>
        <taxon>Bacteria</taxon>
        <taxon>Pseudomonadati</taxon>
        <taxon>Bacteroidota</taxon>
        <taxon>Flavobacteriia</taxon>
        <taxon>Flavobacteriales</taxon>
        <taxon>Flavobacteriaceae</taxon>
        <taxon>Salinimicrobium</taxon>
    </lineage>
</organism>
<dbReference type="OrthoDB" id="9803913at2"/>
<dbReference type="GO" id="GO:0045004">
    <property type="term" value="P:DNA replication proofreading"/>
    <property type="evidence" value="ECO:0007669"/>
    <property type="project" value="TreeGrafter"/>
</dbReference>
<dbReference type="PROSITE" id="PS50164">
    <property type="entry name" value="GIY_YIG"/>
    <property type="match status" value="1"/>
</dbReference>
<dbReference type="SUPFAM" id="SSF53098">
    <property type="entry name" value="Ribonuclease H-like"/>
    <property type="match status" value="1"/>
</dbReference>
<dbReference type="CDD" id="cd06127">
    <property type="entry name" value="DEDDh"/>
    <property type="match status" value="1"/>
</dbReference>
<dbReference type="Pfam" id="PF01541">
    <property type="entry name" value="GIY-YIG"/>
    <property type="match status" value="1"/>
</dbReference>
<sequence>MKDQLFAVIDVETTGGGINGNRLTEICVVLLRGSKIIDKFTSLINPEKEIPRHITGLTGIDNEMLADAPKFHEVAKKIEEITRDAIFVAHNVNFDYNVLRNEFSDLGFDYSRRKLCTVRLSRKLIPGLFSYSLGRLCDSISIPISNRHRAEGDTDATVILFQRLLSLDEDFKVINSFLHARSRQATLPPHIEAEQIHSLPESPGIYLFKDRQHKVIYAGKAIDIKKRVVSHFYDRMSKEYQLGQETFHIDYETTGNELIALLLEAECIRKYYPKYNRAQKRPGPVYQIVSYFNQRGVLQLALERTPKRRESIGTFYSRPLAQEKLEYLCREFKLCPKYCSLQANVEECSHYEIISCEGICSGKEEVAVYNEKVTAAIASLTEESSTYVIRGKGRHFEEESFVLVKDGKYQGFGYIDQHEQVSALQDFEPFLKRQPATYHTHKILSNYMRKQGAPKITFFERVSEASIDIATARAHKNAALLASHGTLSLFQ</sequence>
<dbReference type="Gene3D" id="3.40.1440.10">
    <property type="entry name" value="GIY-YIG endonuclease"/>
    <property type="match status" value="1"/>
</dbReference>
<dbReference type="SMART" id="SM00479">
    <property type="entry name" value="EXOIII"/>
    <property type="match status" value="1"/>
</dbReference>
<protein>
    <submittedName>
        <fullName evidence="4">DNA polymerase-3 subunit epsilon</fullName>
    </submittedName>
</protein>
<dbReference type="InterPro" id="IPR006054">
    <property type="entry name" value="DnaQ"/>
</dbReference>
<evidence type="ECO:0000256" key="1">
    <source>
        <dbReference type="ARBA" id="ARBA00025483"/>
    </source>
</evidence>